<proteinExistence type="predicted"/>
<evidence type="ECO:0000313" key="1">
    <source>
        <dbReference type="EMBL" id="CAB4027163.1"/>
    </source>
</evidence>
<sequence length="242" mass="27503">MATSNSLPPPRPLSFEGNLAENWRWGIQQFRLYLSATRNDKKDEKVQCSILLTVAGEDAVEVLNTFTFTETEEDKIELLIAKFRGYCTPKKNITFERHVFNTRCQESDESIDTALYTTIYNDIQRYRVEKTCKLCEFGDLQDSQVRDGIVCGIKSAEGKTAARSSAGYVDPGYEDHELCNCPANGQTCHECQGRNHFARVCRSSGKPAHVVEESSDSEKEMYIVTVTKKKNSKNGWNQECRR</sequence>
<protein>
    <submittedName>
        <fullName evidence="1">Uncharacterized protein</fullName>
    </submittedName>
</protein>
<gene>
    <name evidence="1" type="ORF">PACLA_8A017071</name>
</gene>
<dbReference type="OrthoDB" id="8046332at2759"/>
<dbReference type="EMBL" id="CACRXK020014635">
    <property type="protein sequence ID" value="CAB4027163.1"/>
    <property type="molecule type" value="Genomic_DNA"/>
</dbReference>
<keyword evidence="2" id="KW-1185">Reference proteome</keyword>
<dbReference type="Proteomes" id="UP001152795">
    <property type="component" value="Unassembled WGS sequence"/>
</dbReference>
<organism evidence="1 2">
    <name type="scientific">Paramuricea clavata</name>
    <name type="common">Red gorgonian</name>
    <name type="synonym">Violescent sea-whip</name>
    <dbReference type="NCBI Taxonomy" id="317549"/>
    <lineage>
        <taxon>Eukaryota</taxon>
        <taxon>Metazoa</taxon>
        <taxon>Cnidaria</taxon>
        <taxon>Anthozoa</taxon>
        <taxon>Octocorallia</taxon>
        <taxon>Malacalcyonacea</taxon>
        <taxon>Plexauridae</taxon>
        <taxon>Paramuricea</taxon>
    </lineage>
</organism>
<comment type="caution">
    <text evidence="1">The sequence shown here is derived from an EMBL/GenBank/DDBJ whole genome shotgun (WGS) entry which is preliminary data.</text>
</comment>
<dbReference type="AlphaFoldDB" id="A0A6S7KG20"/>
<dbReference type="PANTHER" id="PTHR33198:SF19">
    <property type="entry name" value="CCHC-TYPE DOMAIN-CONTAINING PROTEIN"/>
    <property type="match status" value="1"/>
</dbReference>
<name>A0A6S7KG20_PARCT</name>
<dbReference type="PANTHER" id="PTHR33198">
    <property type="entry name" value="ANK_REP_REGION DOMAIN-CONTAINING PROTEIN-RELATED"/>
    <property type="match status" value="1"/>
</dbReference>
<accession>A0A6S7KG20</accession>
<reference evidence="1" key="1">
    <citation type="submission" date="2020-04" db="EMBL/GenBank/DDBJ databases">
        <authorList>
            <person name="Alioto T."/>
            <person name="Alioto T."/>
            <person name="Gomez Garrido J."/>
        </authorList>
    </citation>
    <scope>NUCLEOTIDE SEQUENCE</scope>
    <source>
        <strain evidence="1">A484AB</strain>
    </source>
</reference>
<evidence type="ECO:0000313" key="2">
    <source>
        <dbReference type="Proteomes" id="UP001152795"/>
    </source>
</evidence>